<gene>
    <name evidence="2" type="ORF">LKD36_05270</name>
</gene>
<keyword evidence="3" id="KW-1185">Reference proteome</keyword>
<comment type="caution">
    <text evidence="2">The sequence shown here is derived from an EMBL/GenBank/DDBJ whole genome shotgun (WGS) entry which is preliminary data.</text>
</comment>
<accession>A0AAE3DAA8</accession>
<keyword evidence="1" id="KW-0472">Membrane</keyword>
<name>A0AAE3DAA8_9FIRM</name>
<feature type="transmembrane region" description="Helical" evidence="1">
    <location>
        <begin position="6"/>
        <end position="28"/>
    </location>
</feature>
<evidence type="ECO:0000313" key="3">
    <source>
        <dbReference type="Proteomes" id="UP001198220"/>
    </source>
</evidence>
<dbReference type="EMBL" id="JAJEPS010000003">
    <property type="protein sequence ID" value="MCC2125587.1"/>
    <property type="molecule type" value="Genomic_DNA"/>
</dbReference>
<keyword evidence="1" id="KW-0812">Transmembrane</keyword>
<keyword evidence="1" id="KW-1133">Transmembrane helix</keyword>
<sequence>MGLLQNRWSHLFCISPFCVILIVIFYFVGQIENKSYFLPNQAVQIRENSIKNKSFYLIWTYRKSVISDAQKIRKIWAKDA</sequence>
<dbReference type="Proteomes" id="UP001198220">
    <property type="component" value="Unassembled WGS sequence"/>
</dbReference>
<protein>
    <submittedName>
        <fullName evidence="2">Uncharacterized protein</fullName>
    </submittedName>
</protein>
<evidence type="ECO:0000313" key="2">
    <source>
        <dbReference type="EMBL" id="MCC2125587.1"/>
    </source>
</evidence>
<evidence type="ECO:0000256" key="1">
    <source>
        <dbReference type="SAM" id="Phobius"/>
    </source>
</evidence>
<reference evidence="2 3" key="1">
    <citation type="submission" date="2021-10" db="EMBL/GenBank/DDBJ databases">
        <title>Anaerobic single-cell dispensing facilitates the cultivation of human gut bacteria.</title>
        <authorList>
            <person name="Afrizal A."/>
        </authorList>
    </citation>
    <scope>NUCLEOTIDE SEQUENCE [LARGE SCALE GENOMIC DNA]</scope>
    <source>
        <strain evidence="2 3">CLA-AA-H276</strain>
    </source>
</reference>
<organism evidence="2 3">
    <name type="scientific">Hominiventricola filiformis</name>
    <dbReference type="NCBI Taxonomy" id="2885352"/>
    <lineage>
        <taxon>Bacteria</taxon>
        <taxon>Bacillati</taxon>
        <taxon>Bacillota</taxon>
        <taxon>Clostridia</taxon>
        <taxon>Lachnospirales</taxon>
        <taxon>Lachnospiraceae</taxon>
        <taxon>Hominiventricola</taxon>
    </lineage>
</organism>
<proteinExistence type="predicted"/>
<dbReference type="RefSeq" id="WP_308458967.1">
    <property type="nucleotide sequence ID" value="NZ_JAJEPS010000003.1"/>
</dbReference>
<dbReference type="AlphaFoldDB" id="A0AAE3DAA8"/>